<dbReference type="Gene3D" id="3.40.640.10">
    <property type="entry name" value="Type I PLP-dependent aspartate aminotransferase-like (Major domain)"/>
    <property type="match status" value="1"/>
</dbReference>
<dbReference type="Gene3D" id="3.90.1150.10">
    <property type="entry name" value="Aspartate Aminotransferase, domain 1"/>
    <property type="match status" value="1"/>
</dbReference>
<evidence type="ECO:0000256" key="2">
    <source>
        <dbReference type="ARBA" id="ARBA00005011"/>
    </source>
</evidence>
<dbReference type="EC" id="2.6.1.9" evidence="9"/>
<evidence type="ECO:0000256" key="1">
    <source>
        <dbReference type="ARBA" id="ARBA00001933"/>
    </source>
</evidence>
<protein>
    <recommendedName>
        <fullName evidence="9">Histidinol-phosphate aminotransferase</fullName>
        <ecNumber evidence="9">2.6.1.9</ecNumber>
    </recommendedName>
    <alternativeName>
        <fullName evidence="9">Imidazole acetol-phosphate transaminase</fullName>
    </alternativeName>
</protein>
<keyword evidence="12" id="KW-1185">Reference proteome</keyword>
<feature type="modified residue" description="N6-(pyridoxal phosphate)lysine" evidence="9">
    <location>
        <position position="219"/>
    </location>
</feature>
<keyword evidence="6 9" id="KW-0808">Transferase</keyword>
<dbReference type="RefSeq" id="WP_166935200.1">
    <property type="nucleotide sequence ID" value="NZ_BAAADD010000009.1"/>
</dbReference>
<evidence type="ECO:0000256" key="7">
    <source>
        <dbReference type="ARBA" id="ARBA00022898"/>
    </source>
</evidence>
<keyword evidence="9" id="KW-0368">Histidine biosynthesis</keyword>
<dbReference type="EMBL" id="BAAADD010000009">
    <property type="protein sequence ID" value="GAA0581943.1"/>
    <property type="molecule type" value="Genomic_DNA"/>
</dbReference>
<gene>
    <name evidence="9 11" type="primary">hisC</name>
    <name evidence="11" type="ORF">GCM10008942_33560</name>
</gene>
<sequence>MAFAPKPGVLEIAPYVGGRASVPGVVAPIKLSSNEGALGPSPKALAAYTAATCDVSIYPEGSAQILREAVGAAYGLDPARIVCGNGSDELLTLIANAYLRPGDEVLFGEHSFLVYKIAALANSGVPVSVKEKDRRVDVDAMLAAVTPKTKLVYLANPANPTGTYLPFDEVKRLHAGLSPDTLLVLDAAYAEFVRRNDYDAGIALCLKHDNVVMTRTFSKVYGLAGLRVGWALVSPAVADVLNRIRMPFNVSIPAQRAGAAAMSDHDHLQAALDHNTLWRDRLTAAIRGLGLAVDDSVTNFLLIRFPGTPGKTAAEADRYLCEHGLILRGMAAYGLPESLRLTIGPADACEKFLQVLTAFMARP</sequence>
<evidence type="ECO:0000256" key="8">
    <source>
        <dbReference type="ARBA" id="ARBA00047481"/>
    </source>
</evidence>
<dbReference type="CDD" id="cd00609">
    <property type="entry name" value="AAT_like"/>
    <property type="match status" value="1"/>
</dbReference>
<dbReference type="Pfam" id="PF00155">
    <property type="entry name" value="Aminotran_1_2"/>
    <property type="match status" value="1"/>
</dbReference>
<dbReference type="InterPro" id="IPR015422">
    <property type="entry name" value="PyrdxlP-dep_Trfase_small"/>
</dbReference>
<comment type="subunit">
    <text evidence="4 9">Homodimer.</text>
</comment>
<evidence type="ECO:0000256" key="9">
    <source>
        <dbReference type="HAMAP-Rule" id="MF_01023"/>
    </source>
</evidence>
<evidence type="ECO:0000256" key="5">
    <source>
        <dbReference type="ARBA" id="ARBA00022576"/>
    </source>
</evidence>
<dbReference type="InterPro" id="IPR050106">
    <property type="entry name" value="HistidinolP_aminotransfase"/>
</dbReference>
<accession>A0ABN1F468</accession>
<organism evidence="11 12">
    <name type="scientific">Rhizomicrobium electricum</name>
    <dbReference type="NCBI Taxonomy" id="480070"/>
    <lineage>
        <taxon>Bacteria</taxon>
        <taxon>Pseudomonadati</taxon>
        <taxon>Pseudomonadota</taxon>
        <taxon>Alphaproteobacteria</taxon>
        <taxon>Micropepsales</taxon>
        <taxon>Micropepsaceae</taxon>
        <taxon>Rhizomicrobium</taxon>
    </lineage>
</organism>
<evidence type="ECO:0000259" key="10">
    <source>
        <dbReference type="Pfam" id="PF00155"/>
    </source>
</evidence>
<dbReference type="InterPro" id="IPR005861">
    <property type="entry name" value="HisP_aminotrans"/>
</dbReference>
<proteinExistence type="inferred from homology"/>
<keyword evidence="7 9" id="KW-0663">Pyridoxal phosphate</keyword>
<comment type="catalytic activity">
    <reaction evidence="8 9">
        <text>L-histidinol phosphate + 2-oxoglutarate = 3-(imidazol-4-yl)-2-oxopropyl phosphate + L-glutamate</text>
        <dbReference type="Rhea" id="RHEA:23744"/>
        <dbReference type="ChEBI" id="CHEBI:16810"/>
        <dbReference type="ChEBI" id="CHEBI:29985"/>
        <dbReference type="ChEBI" id="CHEBI:57766"/>
        <dbReference type="ChEBI" id="CHEBI:57980"/>
        <dbReference type="EC" id="2.6.1.9"/>
    </reaction>
</comment>
<comment type="cofactor">
    <cofactor evidence="1 9">
        <name>pyridoxal 5'-phosphate</name>
        <dbReference type="ChEBI" id="CHEBI:597326"/>
    </cofactor>
</comment>
<dbReference type="PANTHER" id="PTHR43643:SF3">
    <property type="entry name" value="HISTIDINOL-PHOSPHATE AMINOTRANSFERASE"/>
    <property type="match status" value="1"/>
</dbReference>
<keyword evidence="9" id="KW-0028">Amino-acid biosynthesis</keyword>
<feature type="domain" description="Aminotransferase class I/classII large" evidence="10">
    <location>
        <begin position="29"/>
        <end position="355"/>
    </location>
</feature>
<dbReference type="Proteomes" id="UP001499951">
    <property type="component" value="Unassembled WGS sequence"/>
</dbReference>
<comment type="caution">
    <text evidence="11">The sequence shown here is derived from an EMBL/GenBank/DDBJ whole genome shotgun (WGS) entry which is preliminary data.</text>
</comment>
<evidence type="ECO:0000256" key="6">
    <source>
        <dbReference type="ARBA" id="ARBA00022679"/>
    </source>
</evidence>
<comment type="similarity">
    <text evidence="3 9">Belongs to the class-II pyridoxal-phosphate-dependent aminotransferase family. Histidinol-phosphate aminotransferase subfamily.</text>
</comment>
<dbReference type="SUPFAM" id="SSF53383">
    <property type="entry name" value="PLP-dependent transferases"/>
    <property type="match status" value="1"/>
</dbReference>
<evidence type="ECO:0000256" key="4">
    <source>
        <dbReference type="ARBA" id="ARBA00011738"/>
    </source>
</evidence>
<name>A0ABN1F468_9PROT</name>
<dbReference type="InterPro" id="IPR015424">
    <property type="entry name" value="PyrdxlP-dep_Trfase"/>
</dbReference>
<evidence type="ECO:0000313" key="11">
    <source>
        <dbReference type="EMBL" id="GAA0581943.1"/>
    </source>
</evidence>
<keyword evidence="5 9" id="KW-0032">Aminotransferase</keyword>
<evidence type="ECO:0000256" key="3">
    <source>
        <dbReference type="ARBA" id="ARBA00007970"/>
    </source>
</evidence>
<dbReference type="NCBIfam" id="TIGR01141">
    <property type="entry name" value="hisC"/>
    <property type="match status" value="1"/>
</dbReference>
<dbReference type="HAMAP" id="MF_01023">
    <property type="entry name" value="HisC_aminotrans_2"/>
    <property type="match status" value="1"/>
</dbReference>
<dbReference type="PANTHER" id="PTHR43643">
    <property type="entry name" value="HISTIDINOL-PHOSPHATE AMINOTRANSFERASE 2"/>
    <property type="match status" value="1"/>
</dbReference>
<evidence type="ECO:0000313" key="12">
    <source>
        <dbReference type="Proteomes" id="UP001499951"/>
    </source>
</evidence>
<dbReference type="InterPro" id="IPR015421">
    <property type="entry name" value="PyrdxlP-dep_Trfase_major"/>
</dbReference>
<dbReference type="InterPro" id="IPR004839">
    <property type="entry name" value="Aminotransferase_I/II_large"/>
</dbReference>
<reference evidence="11 12" key="1">
    <citation type="journal article" date="2019" name="Int. J. Syst. Evol. Microbiol.">
        <title>The Global Catalogue of Microorganisms (GCM) 10K type strain sequencing project: providing services to taxonomists for standard genome sequencing and annotation.</title>
        <authorList>
            <consortium name="The Broad Institute Genomics Platform"/>
            <consortium name="The Broad Institute Genome Sequencing Center for Infectious Disease"/>
            <person name="Wu L."/>
            <person name="Ma J."/>
        </authorList>
    </citation>
    <scope>NUCLEOTIDE SEQUENCE [LARGE SCALE GENOMIC DNA]</scope>
    <source>
        <strain evidence="11 12">JCM 15089</strain>
    </source>
</reference>
<comment type="pathway">
    <text evidence="2 9">Amino-acid biosynthesis; L-histidine biosynthesis; L-histidine from 5-phospho-alpha-D-ribose 1-diphosphate: step 7/9.</text>
</comment>